<dbReference type="AlphaFoldDB" id="A0A1H3LSY2"/>
<evidence type="ECO:0000313" key="3">
    <source>
        <dbReference type="Proteomes" id="UP000199632"/>
    </source>
</evidence>
<keyword evidence="1" id="KW-1133">Transmembrane helix</keyword>
<evidence type="ECO:0000256" key="1">
    <source>
        <dbReference type="SAM" id="Phobius"/>
    </source>
</evidence>
<protein>
    <submittedName>
        <fullName evidence="2">Uncharacterized protein</fullName>
    </submittedName>
</protein>
<feature type="transmembrane region" description="Helical" evidence="1">
    <location>
        <begin position="30"/>
        <end position="49"/>
    </location>
</feature>
<proteinExistence type="predicted"/>
<organism evidence="2 3">
    <name type="scientific">Asanoa ishikariensis</name>
    <dbReference type="NCBI Taxonomy" id="137265"/>
    <lineage>
        <taxon>Bacteria</taxon>
        <taxon>Bacillati</taxon>
        <taxon>Actinomycetota</taxon>
        <taxon>Actinomycetes</taxon>
        <taxon>Micromonosporales</taxon>
        <taxon>Micromonosporaceae</taxon>
        <taxon>Asanoa</taxon>
    </lineage>
</organism>
<gene>
    <name evidence="2" type="ORF">SAMN05421684_0951</name>
</gene>
<dbReference type="EMBL" id="FNQB01000001">
    <property type="protein sequence ID" value="SDY67501.1"/>
    <property type="molecule type" value="Genomic_DNA"/>
</dbReference>
<keyword evidence="3" id="KW-1185">Reference proteome</keyword>
<name>A0A1H3LSY2_9ACTN</name>
<dbReference type="Proteomes" id="UP000199632">
    <property type="component" value="Unassembled WGS sequence"/>
</dbReference>
<accession>A0A1H3LSY2</accession>
<keyword evidence="1" id="KW-0472">Membrane</keyword>
<evidence type="ECO:0000313" key="2">
    <source>
        <dbReference type="EMBL" id="SDY67501.1"/>
    </source>
</evidence>
<sequence>MPKSEAASFPPVRPATAFMALANAAAHDRILMYIFAIAFLLTAAAKLLGAI</sequence>
<reference evidence="3" key="1">
    <citation type="submission" date="2016-10" db="EMBL/GenBank/DDBJ databases">
        <authorList>
            <person name="Varghese N."/>
            <person name="Submissions S."/>
        </authorList>
    </citation>
    <scope>NUCLEOTIDE SEQUENCE [LARGE SCALE GENOMIC DNA]</scope>
    <source>
        <strain evidence="3">DSM 44718</strain>
    </source>
</reference>
<keyword evidence="1" id="KW-0812">Transmembrane</keyword>